<dbReference type="Proteomes" id="UP000828048">
    <property type="component" value="Chromosome 7"/>
</dbReference>
<accession>A0ACB7Y8U4</accession>
<keyword evidence="2" id="KW-1185">Reference proteome</keyword>
<reference evidence="1 2" key="1">
    <citation type="journal article" date="2021" name="Hortic Res">
        <title>High-quality reference genome and annotation aids understanding of berry development for evergreen blueberry (Vaccinium darrowii).</title>
        <authorList>
            <person name="Yu J."/>
            <person name="Hulse-Kemp A.M."/>
            <person name="Babiker E."/>
            <person name="Staton M."/>
        </authorList>
    </citation>
    <scope>NUCLEOTIDE SEQUENCE [LARGE SCALE GENOMIC DNA]</scope>
    <source>
        <strain evidence="2">cv. NJ 8807/NJ 8810</strain>
        <tissue evidence="1">Young leaf</tissue>
    </source>
</reference>
<name>A0ACB7Y8U4_9ERIC</name>
<sequence>MTLTADISIKNPNVASFKYPNTTTTIYYHGTVIGEAHGPAGKSKAQRTMRMNVTVDVVMDKLISKPNLLSDMSTGILAMSSFTRVGGRVKMFNIIKRHAVVKMNCTINVNITSRAIQDQKCKKKGSPPGGGAAPPPPPPGPPFSFSFSLPLPPSGFESPPFPLVRRAALLSLRRPDDWGSVSPLAIVFISAFCCDLLVSLDSTGVFFFVPDLLVLASSAGGLSVAGVAAAVGVSVEGPAGRHLLGRLVIAPNGLLSFLAGYWGWCSASGRWMVFWAAGGVWRWTAVGVVFGGWWCPASVAGFSWPLASTSGSVLVLLNGVAGAAVFCAAAVAGAALRLGFWFGWAGPGVGRALGWFLSLFV</sequence>
<proteinExistence type="predicted"/>
<dbReference type="EMBL" id="CM037157">
    <property type="protein sequence ID" value="KAH7849532.1"/>
    <property type="molecule type" value="Genomic_DNA"/>
</dbReference>
<evidence type="ECO:0000313" key="1">
    <source>
        <dbReference type="EMBL" id="KAH7849532.1"/>
    </source>
</evidence>
<protein>
    <submittedName>
        <fullName evidence="1">Uncharacterized protein</fullName>
    </submittedName>
</protein>
<evidence type="ECO:0000313" key="2">
    <source>
        <dbReference type="Proteomes" id="UP000828048"/>
    </source>
</evidence>
<comment type="caution">
    <text evidence="1">The sequence shown here is derived from an EMBL/GenBank/DDBJ whole genome shotgun (WGS) entry which is preliminary data.</text>
</comment>
<organism evidence="1 2">
    <name type="scientific">Vaccinium darrowii</name>
    <dbReference type="NCBI Taxonomy" id="229202"/>
    <lineage>
        <taxon>Eukaryota</taxon>
        <taxon>Viridiplantae</taxon>
        <taxon>Streptophyta</taxon>
        <taxon>Embryophyta</taxon>
        <taxon>Tracheophyta</taxon>
        <taxon>Spermatophyta</taxon>
        <taxon>Magnoliopsida</taxon>
        <taxon>eudicotyledons</taxon>
        <taxon>Gunneridae</taxon>
        <taxon>Pentapetalae</taxon>
        <taxon>asterids</taxon>
        <taxon>Ericales</taxon>
        <taxon>Ericaceae</taxon>
        <taxon>Vaccinioideae</taxon>
        <taxon>Vaccinieae</taxon>
        <taxon>Vaccinium</taxon>
    </lineage>
</organism>
<gene>
    <name evidence="1" type="ORF">Vadar_019171</name>
</gene>